<comment type="caution">
    <text evidence="1">The sequence shown here is derived from an EMBL/GenBank/DDBJ whole genome shotgun (WGS) entry which is preliminary data.</text>
</comment>
<dbReference type="EMBL" id="JABAEK010000001">
    <property type="protein sequence ID" value="NLQ16184.1"/>
    <property type="molecule type" value="Genomic_DNA"/>
</dbReference>
<organism evidence="1 2">
    <name type="scientific">Marinomonas profundi</name>
    <dbReference type="NCBI Taxonomy" id="2726122"/>
    <lineage>
        <taxon>Bacteria</taxon>
        <taxon>Pseudomonadati</taxon>
        <taxon>Pseudomonadota</taxon>
        <taxon>Gammaproteobacteria</taxon>
        <taxon>Oceanospirillales</taxon>
        <taxon>Oceanospirillaceae</taxon>
        <taxon>Marinomonas</taxon>
    </lineage>
</organism>
<dbReference type="RefSeq" id="WP_168822165.1">
    <property type="nucleotide sequence ID" value="NZ_CP073013.1"/>
</dbReference>
<dbReference type="AlphaFoldDB" id="A0A847R5P7"/>
<evidence type="ECO:0000313" key="1">
    <source>
        <dbReference type="EMBL" id="NLQ16184.1"/>
    </source>
</evidence>
<accession>A0A847R5P7</accession>
<gene>
    <name evidence="1" type="ORF">HGG82_00925</name>
</gene>
<sequence length="69" mass="7855">MSNFLRGIGSVFNLFPQTDYMAMVPKKGEIHRRATERFSSDFNLAFNQQAELVDGRAYLKKVKKGISAQ</sequence>
<reference evidence="1 2" key="1">
    <citation type="submission" date="2020-04" db="EMBL/GenBank/DDBJ databases">
        <title>Marinomonas sp. M1K-6 isolated from the deep seawater of the Mariana Trench.</title>
        <authorList>
            <person name="Li Y."/>
        </authorList>
    </citation>
    <scope>NUCLEOTIDE SEQUENCE [LARGE SCALE GENOMIC DNA]</scope>
    <source>
        <strain evidence="1 2">M1K-6</strain>
    </source>
</reference>
<proteinExistence type="predicted"/>
<dbReference type="Proteomes" id="UP000586067">
    <property type="component" value="Unassembled WGS sequence"/>
</dbReference>
<keyword evidence="2" id="KW-1185">Reference proteome</keyword>
<name>A0A847R5P7_9GAMM</name>
<evidence type="ECO:0000313" key="2">
    <source>
        <dbReference type="Proteomes" id="UP000586067"/>
    </source>
</evidence>
<protein>
    <submittedName>
        <fullName evidence="1">Uncharacterized protein</fullName>
    </submittedName>
</protein>